<dbReference type="Proteomes" id="UP000321479">
    <property type="component" value="Chromosome"/>
</dbReference>
<dbReference type="Pfam" id="PF07853">
    <property type="entry name" value="DUF1648"/>
    <property type="match status" value="1"/>
</dbReference>
<organism evidence="3 4">
    <name type="scientific">Mucilaginibacter ginsenosidivorans</name>
    <dbReference type="NCBI Taxonomy" id="398053"/>
    <lineage>
        <taxon>Bacteria</taxon>
        <taxon>Pseudomonadati</taxon>
        <taxon>Bacteroidota</taxon>
        <taxon>Sphingobacteriia</taxon>
        <taxon>Sphingobacteriales</taxon>
        <taxon>Sphingobacteriaceae</taxon>
        <taxon>Mucilaginibacter</taxon>
    </lineage>
</organism>
<evidence type="ECO:0000256" key="1">
    <source>
        <dbReference type="SAM" id="Phobius"/>
    </source>
</evidence>
<dbReference type="OrthoDB" id="9808690at2"/>
<gene>
    <name evidence="3" type="ORF">FRZ54_13915</name>
</gene>
<accession>A0A5B8UZ85</accession>
<sequence length="223" mass="25096">MKRFNKMDVAALVIWLLPLAYLLYVFPALPDTVPVHFGIRGTPDRYGSKNESLIGPLILMGMSCLVYFLFKFLPAIDPKKLVKYGDSTFQKIGLGIVLLMAVLSIGITVATVDKSFRIDKVILPAIGLFFAFMGNLMHSIKPNYFAGLRTPWTLEDPDNWRATHRLAGKLWFAGGLILTALVLLLPVTISLIAFMSVMFVIIIIPVIYSYRYFKSHHPNKTEE</sequence>
<evidence type="ECO:0000313" key="3">
    <source>
        <dbReference type="EMBL" id="QEC63626.1"/>
    </source>
</evidence>
<dbReference type="InterPro" id="IPR026272">
    <property type="entry name" value="SdpI"/>
</dbReference>
<keyword evidence="1" id="KW-1133">Transmembrane helix</keyword>
<protein>
    <submittedName>
        <fullName evidence="3">DUF1648 domain-containing protein</fullName>
    </submittedName>
</protein>
<dbReference type="EMBL" id="CP042436">
    <property type="protein sequence ID" value="QEC63626.1"/>
    <property type="molecule type" value="Genomic_DNA"/>
</dbReference>
<dbReference type="InterPro" id="IPR012867">
    <property type="entry name" value="DUF1648"/>
</dbReference>
<feature type="domain" description="DUF1648" evidence="2">
    <location>
        <begin position="13"/>
        <end position="59"/>
    </location>
</feature>
<dbReference type="Pfam" id="PF13630">
    <property type="entry name" value="SdpI"/>
    <property type="match status" value="1"/>
</dbReference>
<feature type="transmembrane region" description="Helical" evidence="1">
    <location>
        <begin position="166"/>
        <end position="185"/>
    </location>
</feature>
<evidence type="ECO:0000313" key="4">
    <source>
        <dbReference type="Proteomes" id="UP000321479"/>
    </source>
</evidence>
<dbReference type="InterPro" id="IPR025962">
    <property type="entry name" value="SdpI/YhfL"/>
</dbReference>
<reference evidence="3 4" key="1">
    <citation type="journal article" date="2017" name="Curr. Microbiol.">
        <title>Mucilaginibacter ginsenosidivorans sp. nov., Isolated from Soil of Ginseng Field.</title>
        <authorList>
            <person name="Kim M.M."/>
            <person name="Siddiqi M.Z."/>
            <person name="Im W.T."/>
        </authorList>
    </citation>
    <scope>NUCLEOTIDE SEQUENCE [LARGE SCALE GENOMIC DNA]</scope>
    <source>
        <strain evidence="3 4">Gsoil 3017</strain>
    </source>
</reference>
<feature type="transmembrane region" description="Helical" evidence="1">
    <location>
        <begin position="54"/>
        <end position="72"/>
    </location>
</feature>
<dbReference type="RefSeq" id="WP_147032201.1">
    <property type="nucleotide sequence ID" value="NZ_CP042436.1"/>
</dbReference>
<dbReference type="KEGG" id="mgin:FRZ54_13915"/>
<keyword evidence="1" id="KW-0812">Transmembrane</keyword>
<dbReference type="PIRSF" id="PIRSF038959">
    <property type="entry name" value="SdpI"/>
    <property type="match status" value="1"/>
</dbReference>
<evidence type="ECO:0000259" key="2">
    <source>
        <dbReference type="Pfam" id="PF07853"/>
    </source>
</evidence>
<keyword evidence="4" id="KW-1185">Reference proteome</keyword>
<feature type="transmembrane region" description="Helical" evidence="1">
    <location>
        <begin position="122"/>
        <end position="140"/>
    </location>
</feature>
<dbReference type="GO" id="GO:0009636">
    <property type="term" value="P:response to toxic substance"/>
    <property type="evidence" value="ECO:0007669"/>
    <property type="project" value="TreeGrafter"/>
</dbReference>
<feature type="transmembrane region" description="Helical" evidence="1">
    <location>
        <begin position="92"/>
        <end position="110"/>
    </location>
</feature>
<dbReference type="PANTHER" id="PTHR37810">
    <property type="entry name" value="IMMUNITY PROTEIN SDPI"/>
    <property type="match status" value="1"/>
</dbReference>
<keyword evidence="1" id="KW-0472">Membrane</keyword>
<name>A0A5B8UZ85_9SPHI</name>
<dbReference type="PANTHER" id="PTHR37810:SF5">
    <property type="entry name" value="IMMUNITY PROTEIN SDPI"/>
    <property type="match status" value="1"/>
</dbReference>
<feature type="transmembrane region" description="Helical" evidence="1">
    <location>
        <begin position="191"/>
        <end position="210"/>
    </location>
</feature>
<dbReference type="AlphaFoldDB" id="A0A5B8UZ85"/>
<proteinExistence type="predicted"/>